<dbReference type="KEGG" id="pnd:Pla175_11590"/>
<evidence type="ECO:0000313" key="4">
    <source>
        <dbReference type="EMBL" id="QDU87792.1"/>
    </source>
</evidence>
<dbReference type="PANTHER" id="PTHR31350">
    <property type="entry name" value="SI:DKEY-261L7.2"/>
    <property type="match status" value="1"/>
</dbReference>
<dbReference type="AlphaFoldDB" id="A0A518D8I7"/>
<evidence type="ECO:0000313" key="5">
    <source>
        <dbReference type="Proteomes" id="UP000317429"/>
    </source>
</evidence>
<name>A0A518D8I7_9BACT</name>
<dbReference type="EMBL" id="CP036291">
    <property type="protein sequence ID" value="QDU87792.1"/>
    <property type="molecule type" value="Genomic_DNA"/>
</dbReference>
<feature type="domain" description="Protein SirB1 N-terminal" evidence="3">
    <location>
        <begin position="104"/>
        <end position="253"/>
    </location>
</feature>
<comment type="similarity">
    <text evidence="1">Belongs to the UPF0162 family.</text>
</comment>
<accession>A0A518D8I7</accession>
<evidence type="ECO:0000259" key="3">
    <source>
        <dbReference type="Pfam" id="PF13369"/>
    </source>
</evidence>
<gene>
    <name evidence="4" type="ORF">Pla175_11590</name>
</gene>
<dbReference type="PANTHER" id="PTHR31350:SF21">
    <property type="entry name" value="F-BOX ONLY PROTEIN 21"/>
    <property type="match status" value="1"/>
</dbReference>
<organism evidence="4 5">
    <name type="scientific">Pirellulimonas nuda</name>
    <dbReference type="NCBI Taxonomy" id="2528009"/>
    <lineage>
        <taxon>Bacteria</taxon>
        <taxon>Pseudomonadati</taxon>
        <taxon>Planctomycetota</taxon>
        <taxon>Planctomycetia</taxon>
        <taxon>Pirellulales</taxon>
        <taxon>Lacipirellulaceae</taxon>
        <taxon>Pirellulimonas</taxon>
    </lineage>
</organism>
<dbReference type="Proteomes" id="UP000317429">
    <property type="component" value="Chromosome"/>
</dbReference>
<evidence type="ECO:0000256" key="1">
    <source>
        <dbReference type="ARBA" id="ARBA00007100"/>
    </source>
</evidence>
<dbReference type="InterPro" id="IPR032698">
    <property type="entry name" value="SirB1_N"/>
</dbReference>
<evidence type="ECO:0000256" key="2">
    <source>
        <dbReference type="SAM" id="MobiDB-lite"/>
    </source>
</evidence>
<dbReference type="Pfam" id="PF13369">
    <property type="entry name" value="Transglut_core2"/>
    <property type="match status" value="1"/>
</dbReference>
<sequence length="282" mass="30184">MATGGDPDAAVVDRLGRRGTICFGTRPRRRSVRGVAASRTKHAAQPHPPKRADVAPPIPAYCRPAAFGAFHRALADRDAPLGLFRAAAAISLHAIPEADVHGASAAVEGIAHTVQTRARSGSADGRLAHLHDVLFEVIGLRGAEEDYYNPANSYLPVVLSARRGIPIALSLIYRTAACLVGLNAVGVNAPGHFLAGVDLPNKKRMYVDPFYGGALLDEGEVFQRITATTGQPIPPSPELLRTATPDQWLSRMLMNLQAVFAQTGAERDLYAMQELHALLETH</sequence>
<dbReference type="OrthoDB" id="232498at2"/>
<proteinExistence type="inferred from homology"/>
<feature type="region of interest" description="Disordered" evidence="2">
    <location>
        <begin position="30"/>
        <end position="56"/>
    </location>
</feature>
<keyword evidence="5" id="KW-1185">Reference proteome</keyword>
<protein>
    <recommendedName>
        <fullName evidence="3">Protein SirB1 N-terminal domain-containing protein</fullName>
    </recommendedName>
</protein>
<reference evidence="4 5" key="1">
    <citation type="submission" date="2019-02" db="EMBL/GenBank/DDBJ databases">
        <title>Deep-cultivation of Planctomycetes and their phenomic and genomic characterization uncovers novel biology.</title>
        <authorList>
            <person name="Wiegand S."/>
            <person name="Jogler M."/>
            <person name="Boedeker C."/>
            <person name="Pinto D."/>
            <person name="Vollmers J."/>
            <person name="Rivas-Marin E."/>
            <person name="Kohn T."/>
            <person name="Peeters S.H."/>
            <person name="Heuer A."/>
            <person name="Rast P."/>
            <person name="Oberbeckmann S."/>
            <person name="Bunk B."/>
            <person name="Jeske O."/>
            <person name="Meyerdierks A."/>
            <person name="Storesund J.E."/>
            <person name="Kallscheuer N."/>
            <person name="Luecker S."/>
            <person name="Lage O.M."/>
            <person name="Pohl T."/>
            <person name="Merkel B.J."/>
            <person name="Hornburger P."/>
            <person name="Mueller R.-W."/>
            <person name="Bruemmer F."/>
            <person name="Labrenz M."/>
            <person name="Spormann A.M."/>
            <person name="Op den Camp H."/>
            <person name="Overmann J."/>
            <person name="Amann R."/>
            <person name="Jetten M.S.M."/>
            <person name="Mascher T."/>
            <person name="Medema M.H."/>
            <person name="Devos D.P."/>
            <person name="Kaster A.-K."/>
            <person name="Ovreas L."/>
            <person name="Rohde M."/>
            <person name="Galperin M.Y."/>
            <person name="Jogler C."/>
        </authorList>
    </citation>
    <scope>NUCLEOTIDE SEQUENCE [LARGE SCALE GENOMIC DNA]</scope>
    <source>
        <strain evidence="4 5">Pla175</strain>
    </source>
</reference>